<gene>
    <name evidence="1" type="ORF">F2Q69_00030247</name>
</gene>
<evidence type="ECO:0000313" key="2">
    <source>
        <dbReference type="Proteomes" id="UP000712600"/>
    </source>
</evidence>
<comment type="caution">
    <text evidence="1">The sequence shown here is derived from an EMBL/GenBank/DDBJ whole genome shotgun (WGS) entry which is preliminary data.</text>
</comment>
<dbReference type="Proteomes" id="UP000712600">
    <property type="component" value="Unassembled WGS sequence"/>
</dbReference>
<proteinExistence type="predicted"/>
<reference evidence="1" key="1">
    <citation type="submission" date="2019-12" db="EMBL/GenBank/DDBJ databases">
        <title>Genome sequencing and annotation of Brassica cretica.</title>
        <authorList>
            <person name="Studholme D.J."/>
            <person name="Sarris P."/>
        </authorList>
    </citation>
    <scope>NUCLEOTIDE SEQUENCE</scope>
    <source>
        <strain evidence="1">PFS-109/04</strain>
        <tissue evidence="1">Leaf</tissue>
    </source>
</reference>
<evidence type="ECO:0000313" key="1">
    <source>
        <dbReference type="EMBL" id="KAF3583723.1"/>
    </source>
</evidence>
<name>A0A8S9RTB4_BRACR</name>
<organism evidence="1 2">
    <name type="scientific">Brassica cretica</name>
    <name type="common">Mustard</name>
    <dbReference type="NCBI Taxonomy" id="69181"/>
    <lineage>
        <taxon>Eukaryota</taxon>
        <taxon>Viridiplantae</taxon>
        <taxon>Streptophyta</taxon>
        <taxon>Embryophyta</taxon>
        <taxon>Tracheophyta</taxon>
        <taxon>Spermatophyta</taxon>
        <taxon>Magnoliopsida</taxon>
        <taxon>eudicotyledons</taxon>
        <taxon>Gunneridae</taxon>
        <taxon>Pentapetalae</taxon>
        <taxon>rosids</taxon>
        <taxon>malvids</taxon>
        <taxon>Brassicales</taxon>
        <taxon>Brassicaceae</taxon>
        <taxon>Brassiceae</taxon>
        <taxon>Brassica</taxon>
    </lineage>
</organism>
<accession>A0A8S9RTB4</accession>
<protein>
    <submittedName>
        <fullName evidence="1">Uncharacterized protein</fullName>
    </submittedName>
</protein>
<sequence length="73" mass="8063">MFCSGAAKPSIDDKGLLSIDGRIADSFFGWQKRSDPCMAKSAAKSSFETLRILPSIPRARPTESLKNTKFIRN</sequence>
<dbReference type="EMBL" id="QGKX02000088">
    <property type="protein sequence ID" value="KAF3583723.1"/>
    <property type="molecule type" value="Genomic_DNA"/>
</dbReference>
<dbReference type="AlphaFoldDB" id="A0A8S9RTB4"/>